<dbReference type="AlphaFoldDB" id="A0A327M4H8"/>
<dbReference type="GO" id="GO:0003677">
    <property type="term" value="F:DNA binding"/>
    <property type="evidence" value="ECO:0007669"/>
    <property type="project" value="InterPro"/>
</dbReference>
<evidence type="ECO:0000259" key="1">
    <source>
        <dbReference type="SMART" id="SM00530"/>
    </source>
</evidence>
<dbReference type="OrthoDB" id="5346389at2"/>
<dbReference type="PANTHER" id="PTHR35010">
    <property type="entry name" value="BLL4672 PROTEIN-RELATED"/>
    <property type="match status" value="1"/>
</dbReference>
<dbReference type="SUPFAM" id="SSF47413">
    <property type="entry name" value="lambda repressor-like DNA-binding domains"/>
    <property type="match status" value="1"/>
</dbReference>
<feature type="domain" description="HTH cro/C1-type" evidence="1">
    <location>
        <begin position="20"/>
        <end position="94"/>
    </location>
</feature>
<dbReference type="Pfam" id="PF17765">
    <property type="entry name" value="MLTR_LBD"/>
    <property type="match status" value="1"/>
</dbReference>
<reference evidence="3" key="1">
    <citation type="submission" date="2018-06" db="EMBL/GenBank/DDBJ databases">
        <authorList>
            <person name="Khan S.A."/>
        </authorList>
    </citation>
    <scope>NUCLEOTIDE SEQUENCE [LARGE SCALE GENOMIC DNA]</scope>
    <source>
        <strain evidence="3">DB-1506</strain>
    </source>
</reference>
<evidence type="ECO:0000313" key="2">
    <source>
        <dbReference type="EMBL" id="RAI57367.1"/>
    </source>
</evidence>
<dbReference type="Pfam" id="PF13560">
    <property type="entry name" value="HTH_31"/>
    <property type="match status" value="1"/>
</dbReference>
<dbReference type="InterPro" id="IPR010982">
    <property type="entry name" value="Lambda_DNA-bd_dom_sf"/>
</dbReference>
<gene>
    <name evidence="2" type="ORF">DOO78_19385</name>
</gene>
<comment type="caution">
    <text evidence="2">The sequence shown here is derived from an EMBL/GenBank/DDBJ whole genome shotgun (WGS) entry which is preliminary data.</text>
</comment>
<protein>
    <submittedName>
        <fullName evidence="2">XRE family transcriptional regulator</fullName>
    </submittedName>
</protein>
<sequence>MNATMTGMSEADRRRELGGFLRARREALSPAAAGLHGGGARRRTPGLRREEVAQLGGLSVTWYTWIEQGRRDVSVSAAALDRLAGALRLDRAGRAYLFELAGRRDPEAGAAEDAAVPEAVLAAVAAIACPAYLLDRRWTARAWNAAAARLFTGWLDGAADRNLLRFLFLAPGARGLIVDWEGRARRVAAEFHAACGPHLDDPALRALVGELRRRSGDFARFWDAYGVLGREGGMRSFRHPEQGLLHYEQVTFEPAGRPDLTLTMLIGPGTGPG</sequence>
<dbReference type="InterPro" id="IPR001387">
    <property type="entry name" value="Cro/C1-type_HTH"/>
</dbReference>
<dbReference type="InterPro" id="IPR041413">
    <property type="entry name" value="MLTR_LBD"/>
</dbReference>
<dbReference type="Gene3D" id="1.10.260.40">
    <property type="entry name" value="lambda repressor-like DNA-binding domains"/>
    <property type="match status" value="1"/>
</dbReference>
<dbReference type="PANTHER" id="PTHR35010:SF2">
    <property type="entry name" value="BLL4672 PROTEIN"/>
    <property type="match status" value="1"/>
</dbReference>
<evidence type="ECO:0000313" key="3">
    <source>
        <dbReference type="Proteomes" id="UP000249065"/>
    </source>
</evidence>
<dbReference type="CDD" id="cd00093">
    <property type="entry name" value="HTH_XRE"/>
    <property type="match status" value="1"/>
</dbReference>
<proteinExistence type="predicted"/>
<dbReference type="Proteomes" id="UP000249065">
    <property type="component" value="Unassembled WGS sequence"/>
</dbReference>
<organism evidence="2 3">
    <name type="scientific">Roseicella frigidaeris</name>
    <dbReference type="NCBI Taxonomy" id="2230885"/>
    <lineage>
        <taxon>Bacteria</taxon>
        <taxon>Pseudomonadati</taxon>
        <taxon>Pseudomonadota</taxon>
        <taxon>Alphaproteobacteria</taxon>
        <taxon>Acetobacterales</taxon>
        <taxon>Roseomonadaceae</taxon>
        <taxon>Roseicella</taxon>
    </lineage>
</organism>
<dbReference type="EMBL" id="QLIX01000018">
    <property type="protein sequence ID" value="RAI57367.1"/>
    <property type="molecule type" value="Genomic_DNA"/>
</dbReference>
<dbReference type="SMART" id="SM00530">
    <property type="entry name" value="HTH_XRE"/>
    <property type="match status" value="1"/>
</dbReference>
<name>A0A327M4H8_9PROT</name>
<keyword evidence="3" id="KW-1185">Reference proteome</keyword>
<dbReference type="Gene3D" id="3.30.450.180">
    <property type="match status" value="1"/>
</dbReference>
<accession>A0A327M4H8</accession>